<keyword evidence="1" id="KW-0472">Membrane</keyword>
<evidence type="ECO:0000256" key="1">
    <source>
        <dbReference type="SAM" id="Phobius"/>
    </source>
</evidence>
<evidence type="ECO:0000313" key="3">
    <source>
        <dbReference type="Proteomes" id="UP001432322"/>
    </source>
</evidence>
<gene>
    <name evidence="2" type="ORF">PFISCL1PPCAC_1815</name>
</gene>
<feature type="transmembrane region" description="Helical" evidence="1">
    <location>
        <begin position="94"/>
        <end position="119"/>
    </location>
</feature>
<keyword evidence="1" id="KW-1133">Transmembrane helix</keyword>
<organism evidence="2 3">
    <name type="scientific">Pristionchus fissidentatus</name>
    <dbReference type="NCBI Taxonomy" id="1538716"/>
    <lineage>
        <taxon>Eukaryota</taxon>
        <taxon>Metazoa</taxon>
        <taxon>Ecdysozoa</taxon>
        <taxon>Nematoda</taxon>
        <taxon>Chromadorea</taxon>
        <taxon>Rhabditida</taxon>
        <taxon>Rhabditina</taxon>
        <taxon>Diplogasteromorpha</taxon>
        <taxon>Diplogasteroidea</taxon>
        <taxon>Neodiplogasteridae</taxon>
        <taxon>Pristionchus</taxon>
    </lineage>
</organism>
<reference evidence="2" key="1">
    <citation type="submission" date="2023-10" db="EMBL/GenBank/DDBJ databases">
        <title>Genome assembly of Pristionchus species.</title>
        <authorList>
            <person name="Yoshida K."/>
            <person name="Sommer R.J."/>
        </authorList>
    </citation>
    <scope>NUCLEOTIDE SEQUENCE</scope>
    <source>
        <strain evidence="2">RS5133</strain>
    </source>
</reference>
<comment type="caution">
    <text evidence="2">The sequence shown here is derived from an EMBL/GenBank/DDBJ whole genome shotgun (WGS) entry which is preliminary data.</text>
</comment>
<sequence>MTSQWSNLTRIVTYIECFFILIIHGFFLLCVILKSAIPSSLRMVLVVNAIHGILFGLVILAVLSAHVFHKNHFAVLLFGPLIPVVPKMLQDSGMVALTVLCYMIWQLIPAPVMMQYLALTR</sequence>
<feature type="non-terminal residue" evidence="2">
    <location>
        <position position="121"/>
    </location>
</feature>
<evidence type="ECO:0008006" key="4">
    <source>
        <dbReference type="Google" id="ProtNLM"/>
    </source>
</evidence>
<feature type="transmembrane region" description="Helical" evidence="1">
    <location>
        <begin position="12"/>
        <end position="33"/>
    </location>
</feature>
<dbReference type="AlphaFoldDB" id="A0AAV5UUY2"/>
<feature type="transmembrane region" description="Helical" evidence="1">
    <location>
        <begin position="45"/>
        <end position="68"/>
    </location>
</feature>
<name>A0AAV5UUY2_9BILA</name>
<proteinExistence type="predicted"/>
<evidence type="ECO:0000313" key="2">
    <source>
        <dbReference type="EMBL" id="GMT10518.1"/>
    </source>
</evidence>
<keyword evidence="3" id="KW-1185">Reference proteome</keyword>
<dbReference type="EMBL" id="BTSY01000001">
    <property type="protein sequence ID" value="GMT10518.1"/>
    <property type="molecule type" value="Genomic_DNA"/>
</dbReference>
<protein>
    <recommendedName>
        <fullName evidence="4">G protein-coupled receptor</fullName>
    </recommendedName>
</protein>
<accession>A0AAV5UUY2</accession>
<keyword evidence="1" id="KW-0812">Transmembrane</keyword>
<dbReference type="Proteomes" id="UP001432322">
    <property type="component" value="Unassembled WGS sequence"/>
</dbReference>